<protein>
    <recommendedName>
        <fullName evidence="4">UrcA family protein</fullName>
    </recommendedName>
</protein>
<dbReference type="KEGG" id="caul:KCG34_13590"/>
<gene>
    <name evidence="2" type="ORF">KCG34_13590</name>
</gene>
<evidence type="ECO:0008006" key="4">
    <source>
        <dbReference type="Google" id="ProtNLM"/>
    </source>
</evidence>
<keyword evidence="1" id="KW-0732">Signal</keyword>
<dbReference type="Proteomes" id="UP000676409">
    <property type="component" value="Chromosome"/>
</dbReference>
<feature type="chain" id="PRO_5036708842" description="UrcA family protein" evidence="1">
    <location>
        <begin position="24"/>
        <end position="174"/>
    </location>
</feature>
<dbReference type="EMBL" id="CP073078">
    <property type="protein sequence ID" value="QUD86133.1"/>
    <property type="molecule type" value="Genomic_DNA"/>
</dbReference>
<evidence type="ECO:0000256" key="1">
    <source>
        <dbReference type="SAM" id="SignalP"/>
    </source>
</evidence>
<reference evidence="2" key="1">
    <citation type="submission" date="2021-04" db="EMBL/GenBank/DDBJ databases">
        <title>The complete genome sequence of Caulobacter sp. S6.</title>
        <authorList>
            <person name="Tang Y."/>
            <person name="Ouyang W."/>
            <person name="Liu Q."/>
            <person name="Huang B."/>
            <person name="Guo Z."/>
            <person name="Lei P."/>
        </authorList>
    </citation>
    <scope>NUCLEOTIDE SEQUENCE</scope>
    <source>
        <strain evidence="2">S6</strain>
    </source>
</reference>
<dbReference type="AlphaFoldDB" id="A0A975ISV8"/>
<sequence length="174" mass="17792">MRNPMAIAALVAVSAMIAAPAGAQTAAAQTVSVARDISPVVRIALDGKSDVQINDEIAAAASKVCGGSAGGDCYYETLLDAKNQFYAYIHARQAPVGRVDAATSGADLVRVSVAGKSPAEVDREIRAAAQKVCKAASTDAIDFAECVSAATDNANAQRQQLSSRVAKPEVLASN</sequence>
<feature type="signal peptide" evidence="1">
    <location>
        <begin position="1"/>
        <end position="23"/>
    </location>
</feature>
<accession>A0A975ISV8</accession>
<evidence type="ECO:0000313" key="3">
    <source>
        <dbReference type="Proteomes" id="UP000676409"/>
    </source>
</evidence>
<organism evidence="2 3">
    <name type="scientific">Phenylobacterium montanum</name>
    <dbReference type="NCBI Taxonomy" id="2823693"/>
    <lineage>
        <taxon>Bacteria</taxon>
        <taxon>Pseudomonadati</taxon>
        <taxon>Pseudomonadota</taxon>
        <taxon>Alphaproteobacteria</taxon>
        <taxon>Caulobacterales</taxon>
        <taxon>Caulobacteraceae</taxon>
        <taxon>Phenylobacterium</taxon>
    </lineage>
</organism>
<name>A0A975ISV8_9CAUL</name>
<evidence type="ECO:0000313" key="2">
    <source>
        <dbReference type="EMBL" id="QUD86133.1"/>
    </source>
</evidence>
<dbReference type="RefSeq" id="WP_211936185.1">
    <property type="nucleotide sequence ID" value="NZ_CP073078.1"/>
</dbReference>
<keyword evidence="3" id="KW-1185">Reference proteome</keyword>
<proteinExistence type="predicted"/>